<keyword evidence="1" id="KW-0472">Membrane</keyword>
<evidence type="ECO:0000313" key="2">
    <source>
        <dbReference type="EMBL" id="QPR53526.1"/>
    </source>
</evidence>
<name>A0A7T2ULI8_9GAMM</name>
<evidence type="ECO:0000313" key="3">
    <source>
        <dbReference type="Proteomes" id="UP000595101"/>
    </source>
</evidence>
<dbReference type="KEGG" id="aall:I6G90_13775"/>
<organism evidence="2 3">
    <name type="scientific">Aeromonas allosaccharophila</name>
    <dbReference type="NCBI Taxonomy" id="656"/>
    <lineage>
        <taxon>Bacteria</taxon>
        <taxon>Pseudomonadati</taxon>
        <taxon>Pseudomonadota</taxon>
        <taxon>Gammaproteobacteria</taxon>
        <taxon>Aeromonadales</taxon>
        <taxon>Aeromonadaceae</taxon>
        <taxon>Aeromonas</taxon>
    </lineage>
</organism>
<dbReference type="EMBL" id="CP065745">
    <property type="protein sequence ID" value="QPR53526.1"/>
    <property type="molecule type" value="Genomic_DNA"/>
</dbReference>
<protein>
    <submittedName>
        <fullName evidence="2">Uncharacterized protein</fullName>
    </submittedName>
</protein>
<keyword evidence="1" id="KW-1133">Transmembrane helix</keyword>
<feature type="transmembrane region" description="Helical" evidence="1">
    <location>
        <begin position="6"/>
        <end position="28"/>
    </location>
</feature>
<dbReference type="Proteomes" id="UP000595101">
    <property type="component" value="Chromosome"/>
</dbReference>
<reference evidence="2 3" key="1">
    <citation type="submission" date="2020-12" db="EMBL/GenBank/DDBJ databases">
        <title>FDA dAtabase for Regulatory Grade micrObial Sequences (FDA-ARGOS): Supporting development and validation of Infectious Disease Dx tests.</title>
        <authorList>
            <person name="Sproer C."/>
            <person name="Gronow S."/>
            <person name="Severitt S."/>
            <person name="Schroder I."/>
            <person name="Tallon L."/>
            <person name="Sadzewicz L."/>
            <person name="Zhao X."/>
            <person name="Boylan J."/>
            <person name="Ott S."/>
            <person name="Bowen H."/>
            <person name="Vavikolanu K."/>
            <person name="Mehta A."/>
            <person name="Aluvathingal J."/>
            <person name="Nadendla S."/>
            <person name="Lowell S."/>
            <person name="Myers T."/>
            <person name="Yan Y."/>
            <person name="Sichtig H."/>
        </authorList>
    </citation>
    <scope>NUCLEOTIDE SEQUENCE [LARGE SCALE GENOMIC DNA]</scope>
    <source>
        <strain evidence="2 3">FDAARGOS_933</strain>
    </source>
</reference>
<dbReference type="AlphaFoldDB" id="A0A7T2ULI8"/>
<keyword evidence="1" id="KW-0812">Transmembrane</keyword>
<evidence type="ECO:0000256" key="1">
    <source>
        <dbReference type="SAM" id="Phobius"/>
    </source>
</evidence>
<proteinExistence type="predicted"/>
<gene>
    <name evidence="2" type="ORF">I6G90_13775</name>
</gene>
<sequence>MSMSGVMIFLQCLILLGIGCVFLFRRYLFAYSSEKGKNLATQEDIEEITRKVEDVKVVYLKEIERLKVDLSLLSKKQDVLLDEKIRVFKRLQNQLVDFKKYCEASLGEHDVRGDFHPTLDSLSPEIYTSALLHLTALHYIMQEDFIFLSKKSKDILNDLHSRCSTLCNIELYMSAGNKDSELSSSAISVYGNSIKLIEQCLQELYDELRFPNE</sequence>
<accession>A0A7T2ULI8</accession>